<organism evidence="3">
    <name type="scientific">marine sediment metagenome</name>
    <dbReference type="NCBI Taxonomy" id="412755"/>
    <lineage>
        <taxon>unclassified sequences</taxon>
        <taxon>metagenomes</taxon>
        <taxon>ecological metagenomes</taxon>
    </lineage>
</organism>
<gene>
    <name evidence="3" type="ORF">LCGC14_0982190</name>
</gene>
<feature type="transmembrane region" description="Helical" evidence="2">
    <location>
        <begin position="64"/>
        <end position="85"/>
    </location>
</feature>
<sequence>MAATTKERKLEKRAESAEKRMTRMREENKGALAKATRTAFTMGGALAMAYWYGRYPDKTEILGLDASLVVGAGLTIAALMGWAGAQEDAAEALGNGALASFAATKGFEFGGDALAKA</sequence>
<reference evidence="3" key="1">
    <citation type="journal article" date="2015" name="Nature">
        <title>Complex archaea that bridge the gap between prokaryotes and eukaryotes.</title>
        <authorList>
            <person name="Spang A."/>
            <person name="Saw J.H."/>
            <person name="Jorgensen S.L."/>
            <person name="Zaremba-Niedzwiedzka K."/>
            <person name="Martijn J."/>
            <person name="Lind A.E."/>
            <person name="van Eijk R."/>
            <person name="Schleper C."/>
            <person name="Guy L."/>
            <person name="Ettema T.J."/>
        </authorList>
    </citation>
    <scope>NUCLEOTIDE SEQUENCE</scope>
</reference>
<keyword evidence="2" id="KW-0812">Transmembrane</keyword>
<dbReference type="EMBL" id="LAZR01003674">
    <property type="protein sequence ID" value="KKN15827.1"/>
    <property type="molecule type" value="Genomic_DNA"/>
</dbReference>
<name>A0A0F9NUS2_9ZZZZ</name>
<protein>
    <submittedName>
        <fullName evidence="3">Uncharacterized protein</fullName>
    </submittedName>
</protein>
<evidence type="ECO:0000256" key="2">
    <source>
        <dbReference type="SAM" id="Phobius"/>
    </source>
</evidence>
<feature type="region of interest" description="Disordered" evidence="1">
    <location>
        <begin position="1"/>
        <end position="28"/>
    </location>
</feature>
<accession>A0A0F9NUS2</accession>
<dbReference type="AlphaFoldDB" id="A0A0F9NUS2"/>
<keyword evidence="2" id="KW-0472">Membrane</keyword>
<proteinExistence type="predicted"/>
<evidence type="ECO:0000256" key="1">
    <source>
        <dbReference type="SAM" id="MobiDB-lite"/>
    </source>
</evidence>
<feature type="transmembrane region" description="Helical" evidence="2">
    <location>
        <begin position="31"/>
        <end position="52"/>
    </location>
</feature>
<evidence type="ECO:0000313" key="3">
    <source>
        <dbReference type="EMBL" id="KKN15827.1"/>
    </source>
</evidence>
<comment type="caution">
    <text evidence="3">The sequence shown here is derived from an EMBL/GenBank/DDBJ whole genome shotgun (WGS) entry which is preliminary data.</text>
</comment>
<keyword evidence="2" id="KW-1133">Transmembrane helix</keyword>